<name>A0AAU8DKF8_9ACTN</name>
<dbReference type="PANTHER" id="PTHR43179:SF7">
    <property type="entry name" value="RHAMNOSYLTRANSFERASE WBBL"/>
    <property type="match status" value="1"/>
</dbReference>
<dbReference type="EC" id="2.4.-.-" evidence="3"/>
<sequence length="314" mass="34346">MTDPSRPDQPPPPEKTPPAGPRVGIVVITYSPGETLDAFLDSLPAATTSPPFVVMADNGSTDGSVERAAERPDAPTLLRTGGNIGFGSAGNAGAAVLPDTVEYLVIANPDLRFGARSLDLLVEVADRHPDAALFGPAIRTPDGKLYPSARRLPSITDGIGHAMVGWLWPRNPWTRRYRAEDDQVALREAGWLSGACLLIRREAFEQIGGFDERYFMYFEDVDLADRMHGAGWRTLYAPQAQVEHVGGHSTSRHQHRMLTEHHRSAYRYLADRHSARWQGPLRLVLKAGLAARTFVATRSERVAAGAEIQGEPEL</sequence>
<organism evidence="3">
    <name type="scientific">Nakamurella sp. A5-74</name>
    <dbReference type="NCBI Taxonomy" id="3158264"/>
    <lineage>
        <taxon>Bacteria</taxon>
        <taxon>Bacillati</taxon>
        <taxon>Actinomycetota</taxon>
        <taxon>Actinomycetes</taxon>
        <taxon>Nakamurellales</taxon>
        <taxon>Nakamurellaceae</taxon>
        <taxon>Nakamurella</taxon>
    </lineage>
</organism>
<feature type="compositionally biased region" description="Pro residues" evidence="1">
    <location>
        <begin position="7"/>
        <end position="20"/>
    </location>
</feature>
<dbReference type="Pfam" id="PF00535">
    <property type="entry name" value="Glycos_transf_2"/>
    <property type="match status" value="1"/>
</dbReference>
<keyword evidence="3" id="KW-0808">Transferase</keyword>
<protein>
    <submittedName>
        <fullName evidence="3">Glycosyltransferase family 2 protein</fullName>
        <ecNumber evidence="3">2.4.-.-</ecNumber>
    </submittedName>
</protein>
<dbReference type="InterPro" id="IPR001173">
    <property type="entry name" value="Glyco_trans_2-like"/>
</dbReference>
<dbReference type="RefSeq" id="WP_353648263.1">
    <property type="nucleotide sequence ID" value="NZ_CP159218.1"/>
</dbReference>
<evidence type="ECO:0000313" key="3">
    <source>
        <dbReference type="EMBL" id="XCG62648.1"/>
    </source>
</evidence>
<keyword evidence="3" id="KW-0328">Glycosyltransferase</keyword>
<reference evidence="3" key="1">
    <citation type="submission" date="2024-05" db="EMBL/GenBank/DDBJ databases">
        <authorList>
            <person name="Cai S.Y."/>
            <person name="Jin L.M."/>
            <person name="Li H.R."/>
        </authorList>
    </citation>
    <scope>NUCLEOTIDE SEQUENCE</scope>
    <source>
        <strain evidence="3">A5-74</strain>
    </source>
</reference>
<dbReference type="SUPFAM" id="SSF53448">
    <property type="entry name" value="Nucleotide-diphospho-sugar transferases"/>
    <property type="match status" value="1"/>
</dbReference>
<dbReference type="Gene3D" id="3.90.550.10">
    <property type="entry name" value="Spore Coat Polysaccharide Biosynthesis Protein SpsA, Chain A"/>
    <property type="match status" value="1"/>
</dbReference>
<dbReference type="AlphaFoldDB" id="A0AAU8DKF8"/>
<dbReference type="InterPro" id="IPR029044">
    <property type="entry name" value="Nucleotide-diphossugar_trans"/>
</dbReference>
<evidence type="ECO:0000259" key="2">
    <source>
        <dbReference type="Pfam" id="PF00535"/>
    </source>
</evidence>
<gene>
    <name evidence="3" type="ORF">ABLG96_15610</name>
</gene>
<accession>A0AAU8DKF8</accession>
<dbReference type="PANTHER" id="PTHR43179">
    <property type="entry name" value="RHAMNOSYLTRANSFERASE WBBL"/>
    <property type="match status" value="1"/>
</dbReference>
<feature type="region of interest" description="Disordered" evidence="1">
    <location>
        <begin position="1"/>
        <end position="23"/>
    </location>
</feature>
<proteinExistence type="predicted"/>
<feature type="domain" description="Glycosyltransferase 2-like" evidence="2">
    <location>
        <begin position="25"/>
        <end position="207"/>
    </location>
</feature>
<evidence type="ECO:0000256" key="1">
    <source>
        <dbReference type="SAM" id="MobiDB-lite"/>
    </source>
</evidence>
<dbReference type="EMBL" id="CP159218">
    <property type="protein sequence ID" value="XCG62648.1"/>
    <property type="molecule type" value="Genomic_DNA"/>
</dbReference>
<dbReference type="CDD" id="cd04186">
    <property type="entry name" value="GT_2_like_c"/>
    <property type="match status" value="1"/>
</dbReference>
<dbReference type="GO" id="GO:0016757">
    <property type="term" value="F:glycosyltransferase activity"/>
    <property type="evidence" value="ECO:0007669"/>
    <property type="project" value="UniProtKB-KW"/>
</dbReference>